<reference evidence="3 4" key="1">
    <citation type="journal article" date="2012" name="Appl. Environ. Microbiol.">
        <title>Short-read sequencing for genomic analysis of the brown rot fungus Fibroporia radiculosa.</title>
        <authorList>
            <person name="Tang J.D."/>
            <person name="Perkins A.D."/>
            <person name="Sonstegard T.S."/>
            <person name="Schroeder S.G."/>
            <person name="Burgess S.C."/>
            <person name="Diehl S.V."/>
        </authorList>
    </citation>
    <scope>NUCLEOTIDE SEQUENCE [LARGE SCALE GENOMIC DNA]</scope>
    <source>
        <strain evidence="3 4">TFFH 294</strain>
    </source>
</reference>
<evidence type="ECO:0000256" key="1">
    <source>
        <dbReference type="SAM" id="MobiDB-lite"/>
    </source>
</evidence>
<feature type="region of interest" description="Disordered" evidence="1">
    <location>
        <begin position="160"/>
        <end position="266"/>
    </location>
</feature>
<evidence type="ECO:0008006" key="5">
    <source>
        <dbReference type="Google" id="ProtNLM"/>
    </source>
</evidence>
<proteinExistence type="predicted"/>
<feature type="compositionally biased region" description="Acidic residues" evidence="1">
    <location>
        <begin position="228"/>
        <end position="237"/>
    </location>
</feature>
<dbReference type="HOGENOM" id="CLU_038844_0_0_1"/>
<sequence>MVQLSSTLLIALSAVAVHGLPFFKRIDQTIADSTTQWVAACNAAGGGSQCSTLSVNAFETLLIGAGVCDQQNAADSMITLAKQLNNNANMISLAQIFAQQPRNTPTSQAVPYCQQAPNNTELNGYYQCQFSGANQQVFVGNLQVGAAGTIPFGLTTPVSPPGSCPANPSGPIADGDQLVNITTNPGTPATGSGQGNATASAASGSGSVTATATATTATATETESSECGGDDDDDGEETTTTAPTATAATSTATSSSSSSSFLLSNGQKAQQQNAQFSSLTSSTSCTAGTNACVNGDFAQCVDGAYVTTSCGSGLSCFALPLVNSAGTSITCATESDAASRIANTGATGGVTGSSS</sequence>
<protein>
    <recommendedName>
        <fullName evidence="5">Carbohydrate-binding module family 19 domain-containing protein</fullName>
    </recommendedName>
</protein>
<feature type="chain" id="PRO_5003778572" description="Carbohydrate-binding module family 19 domain-containing protein" evidence="2">
    <location>
        <begin position="20"/>
        <end position="355"/>
    </location>
</feature>
<dbReference type="Proteomes" id="UP000006352">
    <property type="component" value="Unassembled WGS sequence"/>
</dbReference>
<feature type="signal peptide" evidence="2">
    <location>
        <begin position="1"/>
        <end position="19"/>
    </location>
</feature>
<evidence type="ECO:0000256" key="2">
    <source>
        <dbReference type="SAM" id="SignalP"/>
    </source>
</evidence>
<organism evidence="3 4">
    <name type="scientific">Fibroporia radiculosa</name>
    <dbReference type="NCBI Taxonomy" id="599839"/>
    <lineage>
        <taxon>Eukaryota</taxon>
        <taxon>Fungi</taxon>
        <taxon>Dikarya</taxon>
        <taxon>Basidiomycota</taxon>
        <taxon>Agaricomycotina</taxon>
        <taxon>Agaricomycetes</taxon>
        <taxon>Polyporales</taxon>
        <taxon>Fibroporiaceae</taxon>
        <taxon>Fibroporia</taxon>
    </lineage>
</organism>
<dbReference type="AlphaFoldDB" id="J4H2S4"/>
<evidence type="ECO:0000313" key="3">
    <source>
        <dbReference type="EMBL" id="CCM02029.1"/>
    </source>
</evidence>
<accession>J4H2S4</accession>
<dbReference type="EMBL" id="HE797059">
    <property type="protein sequence ID" value="CCM02029.1"/>
    <property type="molecule type" value="Genomic_DNA"/>
</dbReference>
<feature type="compositionally biased region" description="Low complexity" evidence="1">
    <location>
        <begin position="189"/>
        <end position="227"/>
    </location>
</feature>
<evidence type="ECO:0000313" key="4">
    <source>
        <dbReference type="Proteomes" id="UP000006352"/>
    </source>
</evidence>
<dbReference type="InParanoid" id="J4H2S4"/>
<feature type="compositionally biased region" description="Low complexity" evidence="1">
    <location>
        <begin position="238"/>
        <end position="260"/>
    </location>
</feature>
<keyword evidence="2" id="KW-0732">Signal</keyword>
<keyword evidence="4" id="KW-1185">Reference proteome</keyword>
<gene>
    <name evidence="3" type="ORF">FIBRA_04105</name>
</gene>
<dbReference type="OrthoDB" id="2362516at2759"/>
<dbReference type="GeneID" id="24096940"/>
<name>J4H2S4_9APHY</name>
<dbReference type="RefSeq" id="XP_012181312.1">
    <property type="nucleotide sequence ID" value="XM_012325922.1"/>
</dbReference>